<reference evidence="1 2" key="1">
    <citation type="submission" date="2020-08" db="EMBL/GenBank/DDBJ databases">
        <title>Genomic Encyclopedia of Type Strains, Phase IV (KMG-IV): sequencing the most valuable type-strain genomes for metagenomic binning, comparative biology and taxonomic classification.</title>
        <authorList>
            <person name="Goeker M."/>
        </authorList>
    </citation>
    <scope>NUCLEOTIDE SEQUENCE [LARGE SCALE GENOMIC DNA]</scope>
    <source>
        <strain evidence="1 2">DSM 5391</strain>
    </source>
</reference>
<comment type="caution">
    <text evidence="1">The sequence shown here is derived from an EMBL/GenBank/DDBJ whole genome shotgun (WGS) entry which is preliminary data.</text>
</comment>
<sequence length="238" mass="27392">MDQYEVQVNDEVLVWKRKILKRPKMVQRLTKQAQSKINEKIPDKAHEIVTEGIKNFVKMTLTGSEMTTRKNYGSDLTLEDRDKLLNEKLSVYRRTAVIEGAGTGAAGLLVGLADFPLLMTIKMKFLFEAATVYGYDIKKYEERIFILQVFQLAFSSLEVRKETLETIENWEERKAALLDLDWRGFQQEYRDALDFVKMLQLVPGIGAVVGALANYNLLDQLGETAKNCYRLRLLNEKT</sequence>
<evidence type="ECO:0000313" key="1">
    <source>
        <dbReference type="EMBL" id="MBB6443477.1"/>
    </source>
</evidence>
<proteinExistence type="predicted"/>
<name>A0A7X0HPP2_9BACI</name>
<accession>A0A7X0HPP2</accession>
<protein>
    <submittedName>
        <fullName evidence="1">Uncharacterized protein (DUF697 family)</fullName>
    </submittedName>
</protein>
<dbReference type="RefSeq" id="WP_184521405.1">
    <property type="nucleotide sequence ID" value="NZ_JACHGK010000001.1"/>
</dbReference>
<dbReference type="InterPro" id="IPR024787">
    <property type="entry name" value="EcsC"/>
</dbReference>
<dbReference type="Proteomes" id="UP000531594">
    <property type="component" value="Unassembled WGS sequence"/>
</dbReference>
<dbReference type="PANTHER" id="PTHR41260">
    <property type="entry name" value="PROTEIN ECSC"/>
    <property type="match status" value="1"/>
</dbReference>
<evidence type="ECO:0000313" key="2">
    <source>
        <dbReference type="Proteomes" id="UP000531594"/>
    </source>
</evidence>
<keyword evidence="2" id="KW-1185">Reference proteome</keyword>
<dbReference type="EMBL" id="JACHGK010000001">
    <property type="protein sequence ID" value="MBB6443477.1"/>
    <property type="molecule type" value="Genomic_DNA"/>
</dbReference>
<organism evidence="1 2">
    <name type="scientific">Bacillus benzoevorans</name>
    <dbReference type="NCBI Taxonomy" id="1456"/>
    <lineage>
        <taxon>Bacteria</taxon>
        <taxon>Bacillati</taxon>
        <taxon>Bacillota</taxon>
        <taxon>Bacilli</taxon>
        <taxon>Bacillales</taxon>
        <taxon>Bacillaceae</taxon>
        <taxon>Bacillus</taxon>
    </lineage>
</organism>
<dbReference type="Pfam" id="PF12787">
    <property type="entry name" value="EcsC"/>
    <property type="match status" value="1"/>
</dbReference>
<dbReference type="AlphaFoldDB" id="A0A7X0HPP2"/>
<gene>
    <name evidence="1" type="ORF">HNR53_000065</name>
</gene>
<dbReference type="PANTHER" id="PTHR41260:SF1">
    <property type="entry name" value="PROTEIN ECSC"/>
    <property type="match status" value="1"/>
</dbReference>